<dbReference type="EMBL" id="BPLR01000690">
    <property type="protein sequence ID" value="GIY96681.1"/>
    <property type="molecule type" value="Genomic_DNA"/>
</dbReference>
<dbReference type="AlphaFoldDB" id="A0AAV4XNF4"/>
<proteinExistence type="predicted"/>
<evidence type="ECO:0000313" key="2">
    <source>
        <dbReference type="Proteomes" id="UP001054945"/>
    </source>
</evidence>
<name>A0AAV4XNF4_CAEEX</name>
<sequence>MQTKSNSSAIRNPTKFLGNKLPPIILLHARMETKRSNSGTGQRAEKLSTLIGNGGSVHLREYETLAFHHNAPYSPNAHNNNERAVELQERREQLFRNPSAHCQPQ</sequence>
<keyword evidence="2" id="KW-1185">Reference proteome</keyword>
<organism evidence="1 2">
    <name type="scientific">Caerostris extrusa</name>
    <name type="common">Bark spider</name>
    <name type="synonym">Caerostris bankana</name>
    <dbReference type="NCBI Taxonomy" id="172846"/>
    <lineage>
        <taxon>Eukaryota</taxon>
        <taxon>Metazoa</taxon>
        <taxon>Ecdysozoa</taxon>
        <taxon>Arthropoda</taxon>
        <taxon>Chelicerata</taxon>
        <taxon>Arachnida</taxon>
        <taxon>Araneae</taxon>
        <taxon>Araneomorphae</taxon>
        <taxon>Entelegynae</taxon>
        <taxon>Araneoidea</taxon>
        <taxon>Araneidae</taxon>
        <taxon>Caerostris</taxon>
    </lineage>
</organism>
<comment type="caution">
    <text evidence="1">The sequence shown here is derived from an EMBL/GenBank/DDBJ whole genome shotgun (WGS) entry which is preliminary data.</text>
</comment>
<gene>
    <name evidence="1" type="ORF">CEXT_281681</name>
</gene>
<evidence type="ECO:0000313" key="1">
    <source>
        <dbReference type="EMBL" id="GIY96681.1"/>
    </source>
</evidence>
<protein>
    <submittedName>
        <fullName evidence="1">Uncharacterized protein</fullName>
    </submittedName>
</protein>
<accession>A0AAV4XNF4</accession>
<reference evidence="1 2" key="1">
    <citation type="submission" date="2021-06" db="EMBL/GenBank/DDBJ databases">
        <title>Caerostris extrusa draft genome.</title>
        <authorList>
            <person name="Kono N."/>
            <person name="Arakawa K."/>
        </authorList>
    </citation>
    <scope>NUCLEOTIDE SEQUENCE [LARGE SCALE GENOMIC DNA]</scope>
</reference>
<dbReference type="Proteomes" id="UP001054945">
    <property type="component" value="Unassembled WGS sequence"/>
</dbReference>